<feature type="region of interest" description="Disordered" evidence="1">
    <location>
        <begin position="71"/>
        <end position="110"/>
    </location>
</feature>
<evidence type="ECO:0000256" key="1">
    <source>
        <dbReference type="SAM" id="MobiDB-lite"/>
    </source>
</evidence>
<dbReference type="EMBL" id="KK792986">
    <property type="protein sequence ID" value="KDO36814.1"/>
    <property type="molecule type" value="Genomic_DNA"/>
</dbReference>
<dbReference type="STRING" id="2711.A0A067D1H0"/>
<dbReference type="PaxDb" id="2711-XP_006487539.1"/>
<dbReference type="AlphaFoldDB" id="A0A067D1H0"/>
<feature type="compositionally biased region" description="Basic residues" evidence="1">
    <location>
        <begin position="405"/>
        <end position="414"/>
    </location>
</feature>
<sequence>MASMDDDSFRVRVDKIFGSLAPSNSNTWSLSDDAVERREWRRDKDTSSARDETPCSSSFDEFLRKNRRRNFRLDDDGDDDGDEPVRDRDEWEIRSSIGLDSTLDNEEEEDEFDKVAAGRENAGERFYMNDVAERGPYLNLHNVVPNALNAATKDPRANHHAARIRLKEDDGETEAQSFSFPHSDCDTKIKNSHAKVSEVSGPPKSILKRKDISADSKLQKRVRFVPACKNDCVTASERTQCSSVNTSSMDANDSNDGFQPSQNACMVPDYLMNPSKYTYYSFGSSDEYSEESSIKGCMDVFRLVKDLKAKEVGPVEENASGDLPKSVTFIPKKKAGDLKAEKRSGEINEEKSSGEIKENKEYDGKLSSSRVGFPVGIAATESQHCDTAEEENEPETNVTNDGVRFRKPGRKYRTPSRSDDSDS</sequence>
<protein>
    <submittedName>
        <fullName evidence="2">Uncharacterized protein</fullName>
    </submittedName>
</protein>
<keyword evidence="3" id="KW-1185">Reference proteome</keyword>
<dbReference type="eggNOG" id="ENOG502QUIG">
    <property type="taxonomic scope" value="Eukaryota"/>
</dbReference>
<proteinExistence type="predicted"/>
<evidence type="ECO:0000313" key="3">
    <source>
        <dbReference type="Proteomes" id="UP000027120"/>
    </source>
</evidence>
<evidence type="ECO:0000313" key="2">
    <source>
        <dbReference type="EMBL" id="KDO36814.1"/>
    </source>
</evidence>
<organism evidence="2 3">
    <name type="scientific">Citrus sinensis</name>
    <name type="common">Sweet orange</name>
    <name type="synonym">Citrus aurantium var. sinensis</name>
    <dbReference type="NCBI Taxonomy" id="2711"/>
    <lineage>
        <taxon>Eukaryota</taxon>
        <taxon>Viridiplantae</taxon>
        <taxon>Streptophyta</taxon>
        <taxon>Embryophyta</taxon>
        <taxon>Tracheophyta</taxon>
        <taxon>Spermatophyta</taxon>
        <taxon>Magnoliopsida</taxon>
        <taxon>eudicotyledons</taxon>
        <taxon>Gunneridae</taxon>
        <taxon>Pentapetalae</taxon>
        <taxon>rosids</taxon>
        <taxon>malvids</taxon>
        <taxon>Sapindales</taxon>
        <taxon>Rutaceae</taxon>
        <taxon>Aurantioideae</taxon>
        <taxon>Citrus</taxon>
    </lineage>
</organism>
<dbReference type="PANTHER" id="PTHR13445:SF5">
    <property type="entry name" value="PROTEIN TSSC4"/>
    <property type="match status" value="1"/>
</dbReference>
<name>A0A067D1H0_CITSI</name>
<dbReference type="KEGG" id="cit:102616331"/>
<accession>A0A067D1H0</accession>
<reference evidence="2 3" key="1">
    <citation type="submission" date="2014-04" db="EMBL/GenBank/DDBJ databases">
        <authorList>
            <consortium name="International Citrus Genome Consortium"/>
            <person name="Gmitter F."/>
            <person name="Chen C."/>
            <person name="Farmerie W."/>
            <person name="Harkins T."/>
            <person name="Desany B."/>
            <person name="Mohiuddin M."/>
            <person name="Kodira C."/>
            <person name="Borodovsky M."/>
            <person name="Lomsadze A."/>
            <person name="Burns P."/>
            <person name="Jenkins J."/>
            <person name="Prochnik S."/>
            <person name="Shu S."/>
            <person name="Chapman J."/>
            <person name="Pitluck S."/>
            <person name="Schmutz J."/>
            <person name="Rokhsar D."/>
        </authorList>
    </citation>
    <scope>NUCLEOTIDE SEQUENCE</scope>
</reference>
<feature type="region of interest" description="Disordered" evidence="1">
    <location>
        <begin position="39"/>
        <end position="58"/>
    </location>
</feature>
<feature type="region of interest" description="Disordered" evidence="1">
    <location>
        <begin position="335"/>
        <end position="423"/>
    </location>
</feature>
<feature type="compositionally biased region" description="Basic and acidic residues" evidence="1">
    <location>
        <begin position="39"/>
        <end position="53"/>
    </location>
</feature>
<dbReference type="InterPro" id="IPR029338">
    <property type="entry name" value="TSSC4"/>
</dbReference>
<feature type="compositionally biased region" description="Basic and acidic residues" evidence="1">
    <location>
        <begin position="335"/>
        <end position="364"/>
    </location>
</feature>
<dbReference type="PANTHER" id="PTHR13445">
    <property type="entry name" value="TUMOR SUPPRESSING SUBTRANSFERABLE CANDIDATE 4 TSSC4"/>
    <property type="match status" value="1"/>
</dbReference>
<feature type="compositionally biased region" description="Basic and acidic residues" evidence="1">
    <location>
        <begin position="83"/>
        <end position="93"/>
    </location>
</feature>
<gene>
    <name evidence="2" type="ORF">CISIN_1g014551mg</name>
</gene>
<dbReference type="Proteomes" id="UP000027120">
    <property type="component" value="Unassembled WGS sequence"/>
</dbReference>